<dbReference type="PANTHER" id="PTHR42978">
    <property type="entry name" value="QUORUM-QUENCHING LACTONASE YTNP-RELATED-RELATED"/>
    <property type="match status" value="1"/>
</dbReference>
<organism evidence="7 8">
    <name type="scientific">Pseudarthrobacter siccitolerans</name>
    <dbReference type="NCBI Taxonomy" id="861266"/>
    <lineage>
        <taxon>Bacteria</taxon>
        <taxon>Bacillati</taxon>
        <taxon>Actinomycetota</taxon>
        <taxon>Actinomycetes</taxon>
        <taxon>Micrococcales</taxon>
        <taxon>Micrococcaceae</taxon>
        <taxon>Pseudarthrobacter</taxon>
    </lineage>
</organism>
<feature type="domain" description="Metallo-beta-lactamase" evidence="6">
    <location>
        <begin position="25"/>
        <end position="197"/>
    </location>
</feature>
<evidence type="ECO:0000256" key="1">
    <source>
        <dbReference type="ARBA" id="ARBA00001947"/>
    </source>
</evidence>
<evidence type="ECO:0000256" key="4">
    <source>
        <dbReference type="ARBA" id="ARBA00022801"/>
    </source>
</evidence>
<dbReference type="InterPro" id="IPR001279">
    <property type="entry name" value="Metallo-B-lactamas"/>
</dbReference>
<evidence type="ECO:0000256" key="5">
    <source>
        <dbReference type="ARBA" id="ARBA00022833"/>
    </source>
</evidence>
<sequence length="210" mass="23204">MNSPAEIRVTAVRVAELLAEGEPMPVYVHVIDHPEARVLVDTGMTQVHPAVADMDPRIYPLNEQDFDTGSVDMVVNTHLHFDHCGGNHLFAGKPTYVQRQELDDARNQDDYTIPEWVDPPGMNYIEVDGELELLPGLRLLPAPGHTRGSQIVVVDGAAGPTIIAGDTAVWFDELDNPRTNGQQLIRSLNPEMVWLSHTHEPWKPGNAVSP</sequence>
<comment type="cofactor">
    <cofactor evidence="1">
        <name>Zn(2+)</name>
        <dbReference type="ChEBI" id="CHEBI:29105"/>
    </cofactor>
</comment>
<dbReference type="Gene3D" id="3.60.15.10">
    <property type="entry name" value="Ribonuclease Z/Hydroxyacylglutathione hydrolase-like"/>
    <property type="match status" value="1"/>
</dbReference>
<dbReference type="STRING" id="861266.ARTSIC4J27_1019"/>
<dbReference type="Proteomes" id="UP000035722">
    <property type="component" value="Unassembled WGS sequence"/>
</dbReference>
<dbReference type="Pfam" id="PF00753">
    <property type="entry name" value="Lactamase_B"/>
    <property type="match status" value="1"/>
</dbReference>
<accession>A0A024H034</accession>
<evidence type="ECO:0000313" key="7">
    <source>
        <dbReference type="EMBL" id="CCQ45086.1"/>
    </source>
</evidence>
<dbReference type="GO" id="GO:0016787">
    <property type="term" value="F:hydrolase activity"/>
    <property type="evidence" value="ECO:0007669"/>
    <property type="project" value="UniProtKB-KW"/>
</dbReference>
<dbReference type="SMART" id="SM00849">
    <property type="entry name" value="Lactamase_B"/>
    <property type="match status" value="1"/>
</dbReference>
<keyword evidence="5" id="KW-0862">Zinc</keyword>
<dbReference type="EMBL" id="CAQI01000032">
    <property type="protein sequence ID" value="CCQ45086.1"/>
    <property type="molecule type" value="Genomic_DNA"/>
</dbReference>
<evidence type="ECO:0000259" key="6">
    <source>
        <dbReference type="SMART" id="SM00849"/>
    </source>
</evidence>
<comment type="caution">
    <text evidence="7">The sequence shown here is derived from an EMBL/GenBank/DDBJ whole genome shotgun (WGS) entry which is preliminary data.</text>
</comment>
<keyword evidence="3" id="KW-0479">Metal-binding</keyword>
<keyword evidence="8" id="KW-1185">Reference proteome</keyword>
<dbReference type="GO" id="GO:0046872">
    <property type="term" value="F:metal ion binding"/>
    <property type="evidence" value="ECO:0007669"/>
    <property type="project" value="UniProtKB-KW"/>
</dbReference>
<keyword evidence="4" id="KW-0378">Hydrolase</keyword>
<name>A0A024H034_9MICC</name>
<gene>
    <name evidence="7" type="ORF">ARTSIC4J27_1019</name>
</gene>
<evidence type="ECO:0000256" key="3">
    <source>
        <dbReference type="ARBA" id="ARBA00022723"/>
    </source>
</evidence>
<protein>
    <submittedName>
        <fullName evidence="7">Metallo-beta-lactamase superfamily protein</fullName>
    </submittedName>
</protein>
<dbReference type="InterPro" id="IPR036866">
    <property type="entry name" value="RibonucZ/Hydroxyglut_hydro"/>
</dbReference>
<proteinExistence type="inferred from homology"/>
<evidence type="ECO:0000313" key="8">
    <source>
        <dbReference type="Proteomes" id="UP000035722"/>
    </source>
</evidence>
<dbReference type="PANTHER" id="PTHR42978:SF7">
    <property type="entry name" value="METALLO-HYDROLASE RV2300C-RELATED"/>
    <property type="match status" value="1"/>
</dbReference>
<evidence type="ECO:0000256" key="2">
    <source>
        <dbReference type="ARBA" id="ARBA00007749"/>
    </source>
</evidence>
<dbReference type="RefSeq" id="WP_050054112.1">
    <property type="nucleotide sequence ID" value="NZ_CAQI01000032.1"/>
</dbReference>
<dbReference type="AlphaFoldDB" id="A0A024H034"/>
<dbReference type="InterPro" id="IPR051013">
    <property type="entry name" value="MBL_superfamily_lactonases"/>
</dbReference>
<reference evidence="8" key="1">
    <citation type="journal article" date="2014" name="Genome Announc.">
        <title>Genome Sequence of Arthrobacter siccitolerans 4J27, a Xeroprotectant-Producing Desiccation-Tolerant Microorganism.</title>
        <authorList>
            <person name="Manzanera M."/>
            <person name="Santa-Cruz-Calvo L."/>
            <person name="Vilchez J.I."/>
            <person name="Garcia-Fontana C."/>
            <person name="Silva-Castro G.A."/>
            <person name="Calvo C."/>
            <person name="Gonzalez-Lopez J."/>
        </authorList>
    </citation>
    <scope>NUCLEOTIDE SEQUENCE [LARGE SCALE GENOMIC DNA]</scope>
    <source>
        <strain evidence="8">4J27</strain>
    </source>
</reference>
<dbReference type="SUPFAM" id="SSF56281">
    <property type="entry name" value="Metallo-hydrolase/oxidoreductase"/>
    <property type="match status" value="1"/>
</dbReference>
<comment type="similarity">
    <text evidence="2">Belongs to the metallo-beta-lactamase superfamily.</text>
</comment>